<keyword evidence="2" id="KW-1185">Reference proteome</keyword>
<reference evidence="1" key="2">
    <citation type="submission" date="2020-09" db="EMBL/GenBank/DDBJ databases">
        <authorList>
            <person name="Sun Q."/>
            <person name="Zhou Y."/>
        </authorList>
    </citation>
    <scope>NUCLEOTIDE SEQUENCE</scope>
    <source>
        <strain evidence="1">CGMCC 4.7679</strain>
    </source>
</reference>
<dbReference type="InterPro" id="IPR005235">
    <property type="entry name" value="YmdB-like"/>
</dbReference>
<dbReference type="SUPFAM" id="SSF56300">
    <property type="entry name" value="Metallo-dependent phosphatases"/>
    <property type="match status" value="1"/>
</dbReference>
<accession>A0A8H9IX17</accession>
<dbReference type="PANTHER" id="PTHR36303:SF1">
    <property type="entry name" value="2',3'-CYCLIC-NUCLEOTIDE 2'-PHOSPHODIESTERASE"/>
    <property type="match status" value="1"/>
</dbReference>
<dbReference type="GO" id="GO:0004113">
    <property type="term" value="F:2',3'-cyclic-nucleotide 3'-phosphodiesterase activity"/>
    <property type="evidence" value="ECO:0007669"/>
    <property type="project" value="TreeGrafter"/>
</dbReference>
<name>A0A8H9IX17_9PSEU</name>
<dbReference type="Proteomes" id="UP000658656">
    <property type="component" value="Unassembled WGS sequence"/>
</dbReference>
<evidence type="ECO:0000313" key="2">
    <source>
        <dbReference type="Proteomes" id="UP000658656"/>
    </source>
</evidence>
<protein>
    <submittedName>
        <fullName evidence="1">2',3'-cyclic-nucleotide 2'-phosphodiesterase</fullName>
    </submittedName>
</protein>
<evidence type="ECO:0000313" key="1">
    <source>
        <dbReference type="EMBL" id="GHF54688.1"/>
    </source>
</evidence>
<sequence>MRRQWRTGNSEERRQPVIVLFFGDIVGQQATEYLGKRLGSLRDEHRADLVIANAENCAPDGLGLTEWQADALLAGGVDVITGGNHSWDSPDSVRALDNPRVLRPFNLAPGVPGRGSLTLDVAGEPVTVLNLADACAMKTVRATAGRFRPAFEGWRDADRRGTVIVDYHGDHVLEKQIFARTVDGEAAAVLGTHTHEATLPLHILPGGTAFVTDVGMTGPAGGVQGFDPGLFVDGMRGSGNPFAFGVPGLATGETVLGAVRLEIEHGKTVRLERLS</sequence>
<dbReference type="EMBL" id="BNAV01000003">
    <property type="protein sequence ID" value="GHF54688.1"/>
    <property type="molecule type" value="Genomic_DNA"/>
</dbReference>
<reference evidence="1" key="1">
    <citation type="journal article" date="2014" name="Int. J. Syst. Evol. Microbiol.">
        <title>Complete genome sequence of Corynebacterium casei LMG S-19264T (=DSM 44701T), isolated from a smear-ripened cheese.</title>
        <authorList>
            <consortium name="US DOE Joint Genome Institute (JGI-PGF)"/>
            <person name="Walter F."/>
            <person name="Albersmeier A."/>
            <person name="Kalinowski J."/>
            <person name="Ruckert C."/>
        </authorList>
    </citation>
    <scope>NUCLEOTIDE SEQUENCE</scope>
    <source>
        <strain evidence="1">CGMCC 4.7679</strain>
    </source>
</reference>
<gene>
    <name evidence="1" type="ORF">GCM10017566_30250</name>
</gene>
<comment type="caution">
    <text evidence="1">The sequence shown here is derived from an EMBL/GenBank/DDBJ whole genome shotgun (WGS) entry which is preliminary data.</text>
</comment>
<organism evidence="1 2">
    <name type="scientific">Amycolatopsis bartoniae</name>
    <dbReference type="NCBI Taxonomy" id="941986"/>
    <lineage>
        <taxon>Bacteria</taxon>
        <taxon>Bacillati</taxon>
        <taxon>Actinomycetota</taxon>
        <taxon>Actinomycetes</taxon>
        <taxon>Pseudonocardiales</taxon>
        <taxon>Pseudonocardiaceae</taxon>
        <taxon>Amycolatopsis</taxon>
    </lineage>
</organism>
<dbReference type="Pfam" id="PF13277">
    <property type="entry name" value="YmdB"/>
    <property type="match status" value="1"/>
</dbReference>
<dbReference type="InterPro" id="IPR029052">
    <property type="entry name" value="Metallo-depent_PP-like"/>
</dbReference>
<dbReference type="PANTHER" id="PTHR36303">
    <property type="entry name" value="2',3'-CYCLIC-NUCLEOTIDE 2'-PHOSPHODIESTERASE"/>
    <property type="match status" value="1"/>
</dbReference>
<proteinExistence type="predicted"/>
<dbReference type="AlphaFoldDB" id="A0A8H9IX17"/>
<dbReference type="Gene3D" id="3.60.21.10">
    <property type="match status" value="1"/>
</dbReference>